<dbReference type="Proteomes" id="UP000315648">
    <property type="component" value="Unassembled WGS sequence"/>
</dbReference>
<dbReference type="SUPFAM" id="SSF53613">
    <property type="entry name" value="Ribokinase-like"/>
    <property type="match status" value="1"/>
</dbReference>
<dbReference type="Pfam" id="PF00294">
    <property type="entry name" value="PfkB"/>
    <property type="match status" value="1"/>
</dbReference>
<proteinExistence type="inferred from homology"/>
<dbReference type="OrthoDB" id="9813569at2"/>
<keyword evidence="5" id="KW-0067">ATP-binding</keyword>
<keyword evidence="8" id="KW-1185">Reference proteome</keyword>
<organism evidence="7 8">
    <name type="scientific">Rariglobus hedericola</name>
    <dbReference type="NCBI Taxonomy" id="2597822"/>
    <lineage>
        <taxon>Bacteria</taxon>
        <taxon>Pseudomonadati</taxon>
        <taxon>Verrucomicrobiota</taxon>
        <taxon>Opitutia</taxon>
        <taxon>Opitutales</taxon>
        <taxon>Opitutaceae</taxon>
        <taxon>Rariglobus</taxon>
    </lineage>
</organism>
<feature type="domain" description="Carbohydrate kinase PfkB" evidence="6">
    <location>
        <begin position="25"/>
        <end position="294"/>
    </location>
</feature>
<evidence type="ECO:0000313" key="7">
    <source>
        <dbReference type="EMBL" id="TSJ77190.1"/>
    </source>
</evidence>
<dbReference type="InterPro" id="IPR050306">
    <property type="entry name" value="PfkB_Carbo_kinase"/>
</dbReference>
<evidence type="ECO:0000256" key="3">
    <source>
        <dbReference type="ARBA" id="ARBA00022741"/>
    </source>
</evidence>
<dbReference type="AlphaFoldDB" id="A0A556QKL5"/>
<sequence>MPSSVPPRILCFGEILWDFLPAGLFAGGAPFNVGYHLKQHGADVRLVSAIGRDLLGEELLLRLRNWDLDTELITRHSGLPTGYVRAVLGDNGDARYDITTSVAWDQIFMTQDVAQAAVGAQALVFGSLAQRSPFNRTVLNRIFDVLPGRDQAWRVFDVNLRAPHDDLELVRGLAPRATLLKLNAEEAARLCGEWEEIPGKEETHARSLHHIAGCPIICITAGSRGAGLLRDGVWHWEPGRPVEVVDTVGAGDSFLASLLTHLLQRRLSDEESLARACRTGEWVASQRGATPAYPSSSTHLKH</sequence>
<keyword evidence="2" id="KW-0808">Transferase</keyword>
<comment type="caution">
    <text evidence="7">The sequence shown here is derived from an EMBL/GenBank/DDBJ whole genome shotgun (WGS) entry which is preliminary data.</text>
</comment>
<dbReference type="EMBL" id="VMBG01000002">
    <property type="protein sequence ID" value="TSJ77190.1"/>
    <property type="molecule type" value="Genomic_DNA"/>
</dbReference>
<comment type="similarity">
    <text evidence="1">Belongs to the carbohydrate kinase PfkB family.</text>
</comment>
<accession>A0A556QKL5</accession>
<evidence type="ECO:0000313" key="8">
    <source>
        <dbReference type="Proteomes" id="UP000315648"/>
    </source>
</evidence>
<keyword evidence="3" id="KW-0547">Nucleotide-binding</keyword>
<evidence type="ECO:0000256" key="5">
    <source>
        <dbReference type="ARBA" id="ARBA00022840"/>
    </source>
</evidence>
<evidence type="ECO:0000256" key="2">
    <source>
        <dbReference type="ARBA" id="ARBA00022679"/>
    </source>
</evidence>
<dbReference type="PANTHER" id="PTHR43085:SF1">
    <property type="entry name" value="PSEUDOURIDINE KINASE-RELATED"/>
    <property type="match status" value="1"/>
</dbReference>
<evidence type="ECO:0000259" key="6">
    <source>
        <dbReference type="Pfam" id="PF00294"/>
    </source>
</evidence>
<dbReference type="Gene3D" id="3.40.1190.20">
    <property type="match status" value="1"/>
</dbReference>
<name>A0A556QKL5_9BACT</name>
<protein>
    <submittedName>
        <fullName evidence="7">Carbohydrate kinase</fullName>
    </submittedName>
</protein>
<dbReference type="GO" id="GO:0016301">
    <property type="term" value="F:kinase activity"/>
    <property type="evidence" value="ECO:0007669"/>
    <property type="project" value="UniProtKB-KW"/>
</dbReference>
<dbReference type="RefSeq" id="WP_144353593.1">
    <property type="nucleotide sequence ID" value="NZ_CBCRVV010000016.1"/>
</dbReference>
<evidence type="ECO:0000256" key="4">
    <source>
        <dbReference type="ARBA" id="ARBA00022777"/>
    </source>
</evidence>
<gene>
    <name evidence="7" type="ORF">FPL22_13910</name>
</gene>
<keyword evidence="4 7" id="KW-0418">Kinase</keyword>
<dbReference type="InterPro" id="IPR011611">
    <property type="entry name" value="PfkB_dom"/>
</dbReference>
<dbReference type="GO" id="GO:0005524">
    <property type="term" value="F:ATP binding"/>
    <property type="evidence" value="ECO:0007669"/>
    <property type="project" value="UniProtKB-KW"/>
</dbReference>
<dbReference type="PANTHER" id="PTHR43085">
    <property type="entry name" value="HEXOKINASE FAMILY MEMBER"/>
    <property type="match status" value="1"/>
</dbReference>
<evidence type="ECO:0000256" key="1">
    <source>
        <dbReference type="ARBA" id="ARBA00010688"/>
    </source>
</evidence>
<dbReference type="InterPro" id="IPR029056">
    <property type="entry name" value="Ribokinase-like"/>
</dbReference>
<reference evidence="7 8" key="1">
    <citation type="submission" date="2019-07" db="EMBL/GenBank/DDBJ databases">
        <title>Description of 53C-WASEF.</title>
        <authorList>
            <person name="Pitt A."/>
            <person name="Hahn M.W."/>
        </authorList>
    </citation>
    <scope>NUCLEOTIDE SEQUENCE [LARGE SCALE GENOMIC DNA]</scope>
    <source>
        <strain evidence="7 8">53C-WASEF</strain>
    </source>
</reference>